<dbReference type="PANTHER" id="PTHR33570:SF2">
    <property type="entry name" value="CARBOXYMUCONOLACTONE DECARBOXYLASE-LIKE DOMAIN-CONTAINING PROTEIN"/>
    <property type="match status" value="1"/>
</dbReference>
<reference evidence="2 3" key="1">
    <citation type="journal article" date="2019" name="Emerg. Microbes Infect.">
        <title>Comprehensive subspecies identification of 175 nontuberculous mycobacteria species based on 7547 genomic profiles.</title>
        <authorList>
            <person name="Matsumoto Y."/>
            <person name="Kinjo T."/>
            <person name="Motooka D."/>
            <person name="Nabeya D."/>
            <person name="Jung N."/>
            <person name="Uechi K."/>
            <person name="Horii T."/>
            <person name="Iida T."/>
            <person name="Fujita J."/>
            <person name="Nakamura S."/>
        </authorList>
    </citation>
    <scope>NUCLEOTIDE SEQUENCE [LARGE SCALE GENOMIC DNA]</scope>
    <source>
        <strain evidence="2 3">JCM 18439</strain>
    </source>
</reference>
<dbReference type="AlphaFoldDB" id="A0A1X0BMH1"/>
<dbReference type="GO" id="GO:0051920">
    <property type="term" value="F:peroxiredoxin activity"/>
    <property type="evidence" value="ECO:0007669"/>
    <property type="project" value="InterPro"/>
</dbReference>
<accession>A0A1X0BMH1</accession>
<feature type="region of interest" description="Disordered" evidence="1">
    <location>
        <begin position="118"/>
        <end position="150"/>
    </location>
</feature>
<organism evidence="2 3">
    <name type="scientific">Mycolicibacterium celeriflavum</name>
    <name type="common">Mycobacterium celeriflavum</name>
    <dbReference type="NCBI Taxonomy" id="1249101"/>
    <lineage>
        <taxon>Bacteria</taxon>
        <taxon>Bacillati</taxon>
        <taxon>Actinomycetota</taxon>
        <taxon>Actinomycetes</taxon>
        <taxon>Mycobacteriales</taxon>
        <taxon>Mycobacteriaceae</taxon>
        <taxon>Mycolicibacterium</taxon>
    </lineage>
</organism>
<dbReference type="STRING" id="1249101.BST21_20250"/>
<dbReference type="Proteomes" id="UP000466431">
    <property type="component" value="Chromosome"/>
</dbReference>
<keyword evidence="3" id="KW-1185">Reference proteome</keyword>
<dbReference type="PANTHER" id="PTHR33570">
    <property type="entry name" value="4-CARBOXYMUCONOLACTONE DECARBOXYLASE FAMILY PROTEIN"/>
    <property type="match status" value="1"/>
</dbReference>
<dbReference type="Gene3D" id="1.20.1290.10">
    <property type="entry name" value="AhpD-like"/>
    <property type="match status" value="1"/>
</dbReference>
<evidence type="ECO:0000313" key="2">
    <source>
        <dbReference type="EMBL" id="BBY45629.1"/>
    </source>
</evidence>
<feature type="compositionally biased region" description="Basic and acidic residues" evidence="1">
    <location>
        <begin position="118"/>
        <end position="130"/>
    </location>
</feature>
<sequence>MDELRRKGLEMMNEVYGWEMPNVEGNDYFALTADHLFGTIWTRPGLSMRDKRIMTLTVVTALGNSELAEIQANAALANGEITEDELKEMAIFLTHYLGFPLGSKLDGVVSKVVKNRKKAAEKGRGEDKKANVNAAVKMHSGGTVHDDPDE</sequence>
<name>A0A1X0BMH1_MYCCF</name>
<dbReference type="Pfam" id="PF02627">
    <property type="entry name" value="CMD"/>
    <property type="match status" value="1"/>
</dbReference>
<dbReference type="RefSeq" id="WP_067218005.1">
    <property type="nucleotide sequence ID" value="NZ_AP022591.1"/>
</dbReference>
<dbReference type="SUPFAM" id="SSF69118">
    <property type="entry name" value="AhpD-like"/>
    <property type="match status" value="1"/>
</dbReference>
<dbReference type="InterPro" id="IPR052512">
    <property type="entry name" value="4CMD/NDH-1_regulator"/>
</dbReference>
<evidence type="ECO:0000313" key="3">
    <source>
        <dbReference type="Proteomes" id="UP000466431"/>
    </source>
</evidence>
<dbReference type="OrthoDB" id="9802489at2"/>
<dbReference type="KEGG" id="mcee:MCEL_39240"/>
<dbReference type="InterPro" id="IPR003779">
    <property type="entry name" value="CMD-like"/>
</dbReference>
<gene>
    <name evidence="2" type="primary">pcaC_6</name>
    <name evidence="2" type="ORF">MCEL_39240</name>
</gene>
<evidence type="ECO:0000256" key="1">
    <source>
        <dbReference type="SAM" id="MobiDB-lite"/>
    </source>
</evidence>
<protein>
    <submittedName>
        <fullName evidence="2">4-carboxymuconolactone decarboxylase</fullName>
    </submittedName>
</protein>
<dbReference type="InterPro" id="IPR029032">
    <property type="entry name" value="AhpD-like"/>
</dbReference>
<dbReference type="EMBL" id="AP022591">
    <property type="protein sequence ID" value="BBY45629.1"/>
    <property type="molecule type" value="Genomic_DNA"/>
</dbReference>
<proteinExistence type="predicted"/>